<dbReference type="EnsemblPlants" id="MELO3C015681.2.1">
    <property type="protein sequence ID" value="MELO3C015681.2.1"/>
    <property type="gene ID" value="MELO3C015681.2"/>
</dbReference>
<reference evidence="1" key="1">
    <citation type="submission" date="2023-03" db="UniProtKB">
        <authorList>
            <consortium name="EnsemblPlants"/>
        </authorList>
    </citation>
    <scope>IDENTIFICATION</scope>
</reference>
<name>A0A9I9DAX0_CUCME</name>
<dbReference type="Gramene" id="MELO3C015681.2.1">
    <property type="protein sequence ID" value="MELO3C015681.2.1"/>
    <property type="gene ID" value="MELO3C015681.2"/>
</dbReference>
<protein>
    <submittedName>
        <fullName evidence="1">Uncharacterized protein</fullName>
    </submittedName>
</protein>
<accession>A0A9I9DAX0</accession>
<evidence type="ECO:0000313" key="1">
    <source>
        <dbReference type="EnsemblPlants" id="MELO3C015681.2.1"/>
    </source>
</evidence>
<organism evidence="1">
    <name type="scientific">Cucumis melo</name>
    <name type="common">Muskmelon</name>
    <dbReference type="NCBI Taxonomy" id="3656"/>
    <lineage>
        <taxon>Eukaryota</taxon>
        <taxon>Viridiplantae</taxon>
        <taxon>Streptophyta</taxon>
        <taxon>Embryophyta</taxon>
        <taxon>Tracheophyta</taxon>
        <taxon>Spermatophyta</taxon>
        <taxon>Magnoliopsida</taxon>
        <taxon>eudicotyledons</taxon>
        <taxon>Gunneridae</taxon>
        <taxon>Pentapetalae</taxon>
        <taxon>rosids</taxon>
        <taxon>fabids</taxon>
        <taxon>Cucurbitales</taxon>
        <taxon>Cucurbitaceae</taxon>
        <taxon>Benincaseae</taxon>
        <taxon>Cucumis</taxon>
    </lineage>
</organism>
<proteinExistence type="predicted"/>
<sequence>MAAVVRGGRRDGCREDGKWKWLPSFVIRGCHGDGKWRWLPSFYRRRRASFVAAVEMENCSWLPWFVVHGYRGLRLL</sequence>
<dbReference type="AlphaFoldDB" id="A0A9I9DAX0"/>